<name>G3PDL5_GASAC</name>
<dbReference type="GeneTree" id="ENSGT00500000045333"/>
<dbReference type="Proteomes" id="UP000007635">
    <property type="component" value="Chromosome XVIII"/>
</dbReference>
<dbReference type="AlphaFoldDB" id="G3PDL5"/>
<dbReference type="Pfam" id="PF22938">
    <property type="entry name" value="Integrase_p58_C"/>
    <property type="match status" value="1"/>
</dbReference>
<reference evidence="3" key="2">
    <citation type="submission" date="2025-08" db="UniProtKB">
        <authorList>
            <consortium name="Ensembl"/>
        </authorList>
    </citation>
    <scope>IDENTIFICATION</scope>
</reference>
<reference evidence="3 4" key="1">
    <citation type="journal article" date="2021" name="G3 (Bethesda)">
        <title>Improved contiguity of the threespine stickleback genome using long-read sequencing.</title>
        <authorList>
            <person name="Nath S."/>
            <person name="Shaw D.E."/>
            <person name="White M.A."/>
        </authorList>
    </citation>
    <scope>NUCLEOTIDE SEQUENCE [LARGE SCALE GENOMIC DNA]</scope>
    <source>
        <strain evidence="3 4">Lake Benthic</strain>
    </source>
</reference>
<dbReference type="InterPro" id="IPR054465">
    <property type="entry name" value="Integrase_p58-like_C"/>
</dbReference>
<accession>G3PDL5</accession>
<sequence length="221" mass="25044">MADPKPATHGDRACPGDSSRDRSGNAPAHVIWKRLNAAWPAQPRTFIPGDRVLVLVPSSAYKFLASWQSPYNVVEQVGPVNYQLRQPGCRKDHQLYHVNLLKRWMPGPQDQLAAWADKEPPVVDMGEQLSPVQKTELEALMPPRPLEPLAKRLLKGLIAVELLGVLGAYGLFQQMNSSRDFRNTMKRRFPSVLEVYYQSNEWAGLHGLREKDRDAWALKQE</sequence>
<proteinExistence type="predicted"/>
<feature type="domain" description="Integrase p58-like C-terminal" evidence="2">
    <location>
        <begin position="70"/>
        <end position="103"/>
    </location>
</feature>
<evidence type="ECO:0000256" key="1">
    <source>
        <dbReference type="SAM" id="MobiDB-lite"/>
    </source>
</evidence>
<dbReference type="eggNOG" id="ENOG502T2UB">
    <property type="taxonomic scope" value="Eukaryota"/>
</dbReference>
<feature type="compositionally biased region" description="Basic and acidic residues" evidence="1">
    <location>
        <begin position="1"/>
        <end position="23"/>
    </location>
</feature>
<dbReference type="PANTHER" id="PTHR38001:SF1">
    <property type="entry name" value="PROTEIN CEBPZOS"/>
    <property type="match status" value="1"/>
</dbReference>
<evidence type="ECO:0000259" key="2">
    <source>
        <dbReference type="Pfam" id="PF22938"/>
    </source>
</evidence>
<dbReference type="InParanoid" id="G3PDL5"/>
<dbReference type="Ensembl" id="ENSGACT00000015720.2">
    <property type="protein sequence ID" value="ENSGACP00000015689.2"/>
    <property type="gene ID" value="ENSGACG00000011860.2"/>
</dbReference>
<protein>
    <recommendedName>
        <fullName evidence="2">Integrase p58-like C-terminal domain-containing protein</fullName>
    </recommendedName>
</protein>
<dbReference type="PANTHER" id="PTHR38001">
    <property type="entry name" value="PROTEIN CEBPZOS"/>
    <property type="match status" value="1"/>
</dbReference>
<dbReference type="InterPro" id="IPR037764">
    <property type="entry name" value="CEBPZOS"/>
</dbReference>
<feature type="region of interest" description="Disordered" evidence="1">
    <location>
        <begin position="1"/>
        <end position="25"/>
    </location>
</feature>
<organism evidence="3 4">
    <name type="scientific">Gasterosteus aculeatus aculeatus</name>
    <name type="common">three-spined stickleback</name>
    <dbReference type="NCBI Taxonomy" id="481459"/>
    <lineage>
        <taxon>Eukaryota</taxon>
        <taxon>Metazoa</taxon>
        <taxon>Chordata</taxon>
        <taxon>Craniata</taxon>
        <taxon>Vertebrata</taxon>
        <taxon>Euteleostomi</taxon>
        <taxon>Actinopterygii</taxon>
        <taxon>Neopterygii</taxon>
        <taxon>Teleostei</taxon>
        <taxon>Neoteleostei</taxon>
        <taxon>Acanthomorphata</taxon>
        <taxon>Eupercaria</taxon>
        <taxon>Perciformes</taxon>
        <taxon>Cottioidei</taxon>
        <taxon>Gasterosteales</taxon>
        <taxon>Gasterosteidae</taxon>
        <taxon>Gasterosteus</taxon>
    </lineage>
</organism>
<dbReference type="Bgee" id="ENSGACG00000011860">
    <property type="expression patterns" value="Expressed in muscle tissue and 13 other cell types or tissues"/>
</dbReference>
<keyword evidence="4" id="KW-1185">Reference proteome</keyword>
<evidence type="ECO:0000313" key="4">
    <source>
        <dbReference type="Proteomes" id="UP000007635"/>
    </source>
</evidence>
<evidence type="ECO:0000313" key="3">
    <source>
        <dbReference type="Ensembl" id="ENSGACP00000015689.2"/>
    </source>
</evidence>
<reference evidence="3" key="3">
    <citation type="submission" date="2025-09" db="UniProtKB">
        <authorList>
            <consortium name="Ensembl"/>
        </authorList>
    </citation>
    <scope>IDENTIFICATION</scope>
</reference>